<dbReference type="InterPro" id="IPR022385">
    <property type="entry name" value="Rhs_assc_core"/>
</dbReference>
<dbReference type="Gene3D" id="2.180.10.10">
    <property type="entry name" value="RHS repeat-associated core"/>
    <property type="match status" value="2"/>
</dbReference>
<dbReference type="InterPro" id="IPR045351">
    <property type="entry name" value="DUF6531"/>
</dbReference>
<dbReference type="RefSeq" id="WP_284197309.1">
    <property type="nucleotide sequence ID" value="NZ_BSOG01000004.1"/>
</dbReference>
<evidence type="ECO:0000313" key="7">
    <source>
        <dbReference type="Proteomes" id="UP001156706"/>
    </source>
</evidence>
<feature type="compositionally biased region" description="Basic and acidic residues" evidence="2">
    <location>
        <begin position="376"/>
        <end position="385"/>
    </location>
</feature>
<dbReference type="PANTHER" id="PTHR32305:SF15">
    <property type="entry name" value="PROTEIN RHSA-RELATED"/>
    <property type="match status" value="1"/>
</dbReference>
<dbReference type="InterPro" id="IPR032871">
    <property type="entry name" value="AHH_dom_containing"/>
</dbReference>
<evidence type="ECO:0000259" key="5">
    <source>
        <dbReference type="Pfam" id="PF25023"/>
    </source>
</evidence>
<feature type="domain" description="RHS protein conserved region" evidence="3">
    <location>
        <begin position="1480"/>
        <end position="1513"/>
    </location>
</feature>
<evidence type="ECO:0000313" key="6">
    <source>
        <dbReference type="EMBL" id="GLR14221.1"/>
    </source>
</evidence>
<evidence type="ECO:0008006" key="8">
    <source>
        <dbReference type="Google" id="ProtNLM"/>
    </source>
</evidence>
<feature type="compositionally biased region" description="Basic and acidic residues" evidence="2">
    <location>
        <begin position="346"/>
        <end position="357"/>
    </location>
</feature>
<evidence type="ECO:0000256" key="2">
    <source>
        <dbReference type="SAM" id="MobiDB-lite"/>
    </source>
</evidence>
<evidence type="ECO:0000259" key="3">
    <source>
        <dbReference type="Pfam" id="PF03527"/>
    </source>
</evidence>
<dbReference type="InterPro" id="IPR056823">
    <property type="entry name" value="TEN-like_YD-shell"/>
</dbReference>
<dbReference type="NCBIfam" id="TIGR03696">
    <property type="entry name" value="Rhs_assc_core"/>
    <property type="match status" value="1"/>
</dbReference>
<dbReference type="InterPro" id="IPR031325">
    <property type="entry name" value="RHS_repeat"/>
</dbReference>
<dbReference type="Pfam" id="PF25023">
    <property type="entry name" value="TEN_YD-shell"/>
    <property type="match status" value="1"/>
</dbReference>
<dbReference type="InterPro" id="IPR001826">
    <property type="entry name" value="RHS"/>
</dbReference>
<feature type="domain" description="DUF6531" evidence="4">
    <location>
        <begin position="398"/>
        <end position="475"/>
    </location>
</feature>
<evidence type="ECO:0000256" key="1">
    <source>
        <dbReference type="ARBA" id="ARBA00022737"/>
    </source>
</evidence>
<dbReference type="Proteomes" id="UP001156706">
    <property type="component" value="Unassembled WGS sequence"/>
</dbReference>
<dbReference type="Pfam" id="PF20148">
    <property type="entry name" value="DUF6531"/>
    <property type="match status" value="1"/>
</dbReference>
<proteinExistence type="predicted"/>
<feature type="domain" description="Teneurin-like YD-shell" evidence="5">
    <location>
        <begin position="1198"/>
        <end position="1340"/>
    </location>
</feature>
<name>A0ABQ5YLS8_9NEIS</name>
<dbReference type="InterPro" id="IPR006530">
    <property type="entry name" value="YD"/>
</dbReference>
<dbReference type="Pfam" id="PF03527">
    <property type="entry name" value="RHS"/>
    <property type="match status" value="1"/>
</dbReference>
<evidence type="ECO:0000259" key="4">
    <source>
        <dbReference type="Pfam" id="PF20148"/>
    </source>
</evidence>
<keyword evidence="7" id="KW-1185">Reference proteome</keyword>
<sequence>MGNEYIAEKRVEHSAIACEPDMIAPDPSKPMILLPFVTYATFDTAVDTASHGNGNQYPLYISTSHVPHCLGGPPGGVGKTSKTWNGKFKTTEKSSTVKVGPGWQIHHQHAGTINNGNAKAKVYTAVNAGSPSQKCLAMLRVQFERLKQGSKNQLSERPGGFVKDIGTGALDTVKGYGDMAADAGSAAASLFSWEGLKSAGRAIKGAVNSVADAITGTVREVAEVGSAIVNEELSIDDIVNGIEDLASELGEEALCALAAQMQDIADKPEAMGEALGGLMTEVAIQVAAALVSGGAANAAAAGAKAAKAAKAGGKVMDLGAGLAKKLKGLGLKDGDSFKDVIKKLKERRQKGQDKTPEKGPAAPKQEGDAPSPPANKDSHNKGKADGDGEVCPLCPTTGSPVNPVLGCKVLAGESELDFSLPGPLPLVWQRNYASNSRETGWFGQGWAVMYGMRLEESDGGEVMELVETTGRRIRFPRVAPGRSFFSRYEQITLARSAAGEYSLVSGDGSRLFFGQRHPQRLDQWLCSGLADANDNRIGLEYQPIAARPKDPKPALQAQPCYLMDSTGEALHLDYSPAGRLLRVSLLCGLSPNQGASGSAIAAELRSQQIADSVMARLEIAQRDQIALQAQVLVAYQYSPEGDLISVVRDGSEARRYQWRDHIMVGHTIPGALQAYYEYDRYDAGGKVIRHWSNVGQQWVFEYSSGHTKVIEAQGSADERATLYHFDDKRRWTGLTDALGGRTVFELNQYGHLVATIDPDGTTTRYTLDGKGRPLAVTDALGHSTQVLWHSELELPTQLIDALGHATSLEYDARGNLIGEIDPAGNATRFELDSRGLPIRIIDAKGGNKRLEWDQRALLTAYTDCSQQTTRFAYDERGRLSSQTDALGATTTYHYDMAGRVQSIDYPDGGSERFEYDPAGRLIAHIDALGHRTRYELDADNRPTARIDALGGRLEYRYDTHRRLVGLINQNGTPWQFQYDALDRLVAETNFEGKFSAYAYSAAGQLMAQRELPAHHPDSILTRFERDALGQLLARHTQASGQALQRTRYQYDPAGQLHRTSNTDAAIDFAYDPLGNLLQETHTTHWRDEEGKRQPRVQQLSHQYDPLGNRIATTLPDGRTLNWLMYGSGHLHQINLDGELIADIERDALHREVSRSQGSLHSQFQLDAMGRLLDHRVSARKLGQQPQVGVGAQHGSRIARHWRYDRAGQVLEINDARRGRTEYHYDALSRIRFTTGPKLAEQFEFDPAHNLLPANSHSPLKDNRVTVFEDKRYRYDSHGRLVEKRSGSSQNSTVLQLEWNAEHQLVKATTTRSKGPGQANRITETHYGYDALGRRMSRQSRDWIAPAGAPTDAPTDAPAHTPPGHSAWFVWDGNRLLQEIVVNPQAADPAMRSQTHTTVYEPDSFIPLARLSWRTAAQDTALAPPQPADWMAQRIAFFDQAQATYSQQHGLAPDDADFLQQTAQAQAGQPAAPLNPVTITWYQCDHLGTPQELTAANGDIVWQASYKTWGNTATVEWVAADGAAQARQLADPATFEHAQVQPLRFQGQYFDAETGLHYNRFRYYDPDVGRFVSNDPIGLAGGENVYQYSVNPIDWIDPLGLSSSVLNAALGGPVGDHHQAHHLIPEEIWGQKKSFLDKIGLQGQRDKAANGLLVPDSQSQAAANGKKVYHCGSHDNYSRMVRRKLDAIEVRYNSGAITAAEAKRQVSSLQTSLRKKINTGRISTKAPCGRLR</sequence>
<keyword evidence="1" id="KW-0677">Repeat</keyword>
<dbReference type="Pfam" id="PF05593">
    <property type="entry name" value="RHS_repeat"/>
    <property type="match status" value="6"/>
</dbReference>
<reference evidence="7" key="1">
    <citation type="journal article" date="2019" name="Int. J. Syst. Evol. Microbiol.">
        <title>The Global Catalogue of Microorganisms (GCM) 10K type strain sequencing project: providing services to taxonomists for standard genome sequencing and annotation.</title>
        <authorList>
            <consortium name="The Broad Institute Genomics Platform"/>
            <consortium name="The Broad Institute Genome Sequencing Center for Infectious Disease"/>
            <person name="Wu L."/>
            <person name="Ma J."/>
        </authorList>
    </citation>
    <scope>NUCLEOTIDE SEQUENCE [LARGE SCALE GENOMIC DNA]</scope>
    <source>
        <strain evidence="7">NBRC 110044</strain>
    </source>
</reference>
<dbReference type="EMBL" id="BSOG01000004">
    <property type="protein sequence ID" value="GLR14221.1"/>
    <property type="molecule type" value="Genomic_DNA"/>
</dbReference>
<organism evidence="6 7">
    <name type="scientific">Chitinimonas prasina</name>
    <dbReference type="NCBI Taxonomy" id="1434937"/>
    <lineage>
        <taxon>Bacteria</taxon>
        <taxon>Pseudomonadati</taxon>
        <taxon>Pseudomonadota</taxon>
        <taxon>Betaproteobacteria</taxon>
        <taxon>Neisseriales</taxon>
        <taxon>Chitinibacteraceae</taxon>
        <taxon>Chitinimonas</taxon>
    </lineage>
</organism>
<dbReference type="InterPro" id="IPR050708">
    <property type="entry name" value="T6SS_VgrG/RHS"/>
</dbReference>
<feature type="region of interest" description="Disordered" evidence="2">
    <location>
        <begin position="346"/>
        <end position="385"/>
    </location>
</feature>
<dbReference type="Pfam" id="PF14412">
    <property type="entry name" value="AHH"/>
    <property type="match status" value="1"/>
</dbReference>
<comment type="caution">
    <text evidence="6">The sequence shown here is derived from an EMBL/GenBank/DDBJ whole genome shotgun (WGS) entry which is preliminary data.</text>
</comment>
<dbReference type="PANTHER" id="PTHR32305">
    <property type="match status" value="1"/>
</dbReference>
<protein>
    <recommendedName>
        <fullName evidence="8">RHS repeat protein</fullName>
    </recommendedName>
</protein>
<gene>
    <name evidence="6" type="ORF">GCM10007907_30110</name>
</gene>
<accession>A0ABQ5YLS8</accession>
<dbReference type="NCBIfam" id="TIGR01643">
    <property type="entry name" value="YD_repeat_2x"/>
    <property type="match status" value="9"/>
</dbReference>